<keyword evidence="3" id="KW-1185">Reference proteome</keyword>
<dbReference type="EMBL" id="WTPX01000114">
    <property type="protein sequence ID" value="NNJ27010.1"/>
    <property type="molecule type" value="Genomic_DNA"/>
</dbReference>
<evidence type="ECO:0000313" key="2">
    <source>
        <dbReference type="EMBL" id="NNJ27010.1"/>
    </source>
</evidence>
<protein>
    <recommendedName>
        <fullName evidence="4">Uracil-DNA glycosylase</fullName>
    </recommendedName>
</protein>
<sequence>MPLPDDTFFDEWKAELSPEEQEAFVLDGAIDEEAWGKAPLKALFVTAEPDFETDESVKEAGDMRKLLSDDGPPGVFGMGLGRWAAILLEGAVPKKFGRVSARHMTANTAIINLKKTGGGPELADSPARGVVNWALAHQERLLDQIEMLAPEVIILCGDRVLAAWPVMLYGDASERPIMRGEYAWGDPDVLPSVKAILATVSPAAPGMKTELKNAEIDQFAASEEVRNLHDSPPALPEPETPEGDAAPAEGDATPAEGDATPADGDAEPSAADAPETEPKTEAAGGEEE</sequence>
<dbReference type="Proteomes" id="UP000609651">
    <property type="component" value="Unassembled WGS sequence"/>
</dbReference>
<organism evidence="2 3">
    <name type="scientific">Alienimonas chondri</name>
    <dbReference type="NCBI Taxonomy" id="2681879"/>
    <lineage>
        <taxon>Bacteria</taxon>
        <taxon>Pseudomonadati</taxon>
        <taxon>Planctomycetota</taxon>
        <taxon>Planctomycetia</taxon>
        <taxon>Planctomycetales</taxon>
        <taxon>Planctomycetaceae</taxon>
        <taxon>Alienimonas</taxon>
    </lineage>
</organism>
<reference evidence="2 3" key="1">
    <citation type="journal article" date="2020" name="Syst. Appl. Microbiol.">
        <title>Alienimonas chondri sp. nov., a novel planctomycete isolated from the biofilm of the red alga Chondrus crispus.</title>
        <authorList>
            <person name="Vitorino I."/>
            <person name="Albuquerque L."/>
            <person name="Wiegand S."/>
            <person name="Kallscheuer N."/>
            <person name="da Costa M.S."/>
            <person name="Lobo-da-Cunha A."/>
            <person name="Jogler C."/>
            <person name="Lage O.M."/>
        </authorList>
    </citation>
    <scope>NUCLEOTIDE SEQUENCE [LARGE SCALE GENOMIC DNA]</scope>
    <source>
        <strain evidence="2 3">LzC2</strain>
    </source>
</reference>
<proteinExistence type="predicted"/>
<evidence type="ECO:0008006" key="4">
    <source>
        <dbReference type="Google" id="ProtNLM"/>
    </source>
</evidence>
<gene>
    <name evidence="2" type="ORF">LzC2_31070</name>
</gene>
<comment type="caution">
    <text evidence="2">The sequence shown here is derived from an EMBL/GenBank/DDBJ whole genome shotgun (WGS) entry which is preliminary data.</text>
</comment>
<accession>A0ABX1VFY2</accession>
<name>A0ABX1VFY2_9PLAN</name>
<feature type="region of interest" description="Disordered" evidence="1">
    <location>
        <begin position="225"/>
        <end position="288"/>
    </location>
</feature>
<evidence type="ECO:0000256" key="1">
    <source>
        <dbReference type="SAM" id="MobiDB-lite"/>
    </source>
</evidence>
<dbReference type="RefSeq" id="WP_171188584.1">
    <property type="nucleotide sequence ID" value="NZ_WTPX01000114.1"/>
</dbReference>
<evidence type="ECO:0000313" key="3">
    <source>
        <dbReference type="Proteomes" id="UP000609651"/>
    </source>
</evidence>